<keyword evidence="4" id="KW-1185">Reference proteome</keyword>
<evidence type="ECO:0000259" key="2">
    <source>
        <dbReference type="Pfam" id="PF00144"/>
    </source>
</evidence>
<keyword evidence="1" id="KW-0732">Signal</keyword>
<dbReference type="PANTHER" id="PTHR46825:SF9">
    <property type="entry name" value="BETA-LACTAMASE-RELATED DOMAIN-CONTAINING PROTEIN"/>
    <property type="match status" value="1"/>
</dbReference>
<dbReference type="Gene3D" id="3.40.710.10">
    <property type="entry name" value="DD-peptidase/beta-lactamase superfamily"/>
    <property type="match status" value="1"/>
</dbReference>
<dbReference type="SUPFAM" id="SSF56601">
    <property type="entry name" value="beta-lactamase/transpeptidase-like"/>
    <property type="match status" value="1"/>
</dbReference>
<accession>A0ABW9LIZ3</accession>
<protein>
    <submittedName>
        <fullName evidence="3">Serine hydrolase domain-containing protein</fullName>
        <ecNumber evidence="3">3.-.-.-</ecNumber>
    </submittedName>
</protein>
<dbReference type="EMBL" id="JBKBDD010000014">
    <property type="protein sequence ID" value="MFN6547224.1"/>
    <property type="molecule type" value="Genomic_DNA"/>
</dbReference>
<feature type="domain" description="Beta-lactamase-related" evidence="2">
    <location>
        <begin position="47"/>
        <end position="377"/>
    </location>
</feature>
<dbReference type="RefSeq" id="WP_409545042.1">
    <property type="nucleotide sequence ID" value="NZ_JBKBDD010000014.1"/>
</dbReference>
<dbReference type="GO" id="GO:0016787">
    <property type="term" value="F:hydrolase activity"/>
    <property type="evidence" value="ECO:0007669"/>
    <property type="project" value="UniProtKB-KW"/>
</dbReference>
<gene>
    <name evidence="3" type="ORF">ACK4CT_28920</name>
</gene>
<reference evidence="3 4" key="1">
    <citation type="submission" date="2024-12" db="EMBL/GenBank/DDBJ databases">
        <title>The coexistence of Mycolicibacterium septicum and Mycolicibacterium nivoides in clinical samples.</title>
        <authorList>
            <person name="Wang C."/>
            <person name="Feng Y."/>
            <person name="Zong Z."/>
        </authorList>
    </citation>
    <scope>NUCLEOTIDE SEQUENCE [LARGE SCALE GENOMIC DNA]</scope>
    <source>
        <strain evidence="3 4">120309</strain>
    </source>
</reference>
<keyword evidence="3" id="KW-0378">Hydrolase</keyword>
<dbReference type="InterPro" id="IPR050491">
    <property type="entry name" value="AmpC-like"/>
</dbReference>
<evidence type="ECO:0000313" key="4">
    <source>
        <dbReference type="Proteomes" id="UP001635816"/>
    </source>
</evidence>
<dbReference type="PANTHER" id="PTHR46825">
    <property type="entry name" value="D-ALANYL-D-ALANINE-CARBOXYPEPTIDASE/ENDOPEPTIDASE AMPH"/>
    <property type="match status" value="1"/>
</dbReference>
<evidence type="ECO:0000313" key="3">
    <source>
        <dbReference type="EMBL" id="MFN6547224.1"/>
    </source>
</evidence>
<dbReference type="InterPro" id="IPR012338">
    <property type="entry name" value="Beta-lactam/transpept-like"/>
</dbReference>
<feature type="chain" id="PRO_5047464705" evidence="1">
    <location>
        <begin position="25"/>
        <end position="392"/>
    </location>
</feature>
<proteinExistence type="predicted"/>
<dbReference type="PROSITE" id="PS51257">
    <property type="entry name" value="PROKAR_LIPOPROTEIN"/>
    <property type="match status" value="1"/>
</dbReference>
<comment type="caution">
    <text evidence="3">The sequence shown here is derived from an EMBL/GenBank/DDBJ whole genome shotgun (WGS) entry which is preliminary data.</text>
</comment>
<feature type="signal peptide" evidence="1">
    <location>
        <begin position="1"/>
        <end position="24"/>
    </location>
</feature>
<dbReference type="Proteomes" id="UP001635816">
    <property type="component" value="Unassembled WGS sequence"/>
</dbReference>
<dbReference type="EC" id="3.-.-.-" evidence="3"/>
<organism evidence="3 4">
    <name type="scientific">Mycolicibacterium nivoides</name>
    <dbReference type="NCBI Taxonomy" id="2487344"/>
    <lineage>
        <taxon>Bacteria</taxon>
        <taxon>Bacillati</taxon>
        <taxon>Actinomycetota</taxon>
        <taxon>Actinomycetes</taxon>
        <taxon>Mycobacteriales</taxon>
        <taxon>Mycobacteriaceae</taxon>
        <taxon>Mycolicibacterium</taxon>
    </lineage>
</organism>
<dbReference type="Pfam" id="PF00144">
    <property type="entry name" value="Beta-lactamase"/>
    <property type="match status" value="1"/>
</dbReference>
<evidence type="ECO:0000256" key="1">
    <source>
        <dbReference type="SAM" id="SignalP"/>
    </source>
</evidence>
<dbReference type="InterPro" id="IPR001466">
    <property type="entry name" value="Beta-lactam-related"/>
</dbReference>
<name>A0ABW9LIZ3_9MYCO</name>
<sequence length="392" mass="42896">MNLTRRSMFKMLPAGLLVPAVLSACTIKRPNRPFDDWRRDFEVGVPARMKEAGVAGVAVAIVPNDATARYSAAFGFADVHQGRRLTVRTPMHLASVSKLFTAAALVQLFEERGHDLDSNVNEFIDFSVRNPRYPRDPITPRQLLTHTSSISDDGYEEQYETTGAGDPTQSLSSFLREYLPEDGVTYSPTGTFLRAKPGTQWSYSNVAIALAGHLVERVSEQPFASYIHHHMLKPLGIHNAHWYLKDFAPDVLAKPYALDKGKFVELPQEGYRDVPAGMLRCSVDDLATSLRAMQGADGSAILSPRTVTAMLRRQVEQSIAHYQGLGWTEETIDGTALIGHSGVDTGATNMVVLTQDQHHAVAVLMNTDATPEVDAFRSAITADLISGAKCAG</sequence>